<evidence type="ECO:0000256" key="2">
    <source>
        <dbReference type="SAM" id="SignalP"/>
    </source>
</evidence>
<feature type="chain" id="PRO_5045632385" description="Transmembrane protein" evidence="2">
    <location>
        <begin position="31"/>
        <end position="114"/>
    </location>
</feature>
<reference evidence="3" key="1">
    <citation type="journal article" date="2023" name="Plant Biotechnol. J.">
        <title>Chromosome-level wild Hevea brasiliensis genome provides new tools for genomic-assisted breeding and valuable loci to elevate rubber yield.</title>
        <authorList>
            <person name="Cheng H."/>
            <person name="Song X."/>
            <person name="Hu Y."/>
            <person name="Wu T."/>
            <person name="Yang Q."/>
            <person name="An Z."/>
            <person name="Feng S."/>
            <person name="Deng Z."/>
            <person name="Wu W."/>
            <person name="Zeng X."/>
            <person name="Tu M."/>
            <person name="Wang X."/>
            <person name="Huang H."/>
        </authorList>
    </citation>
    <scope>NUCLEOTIDE SEQUENCE</scope>
    <source>
        <strain evidence="3">MT/VB/25A 57/8</strain>
    </source>
</reference>
<protein>
    <recommendedName>
        <fullName evidence="5">Transmembrane protein</fullName>
    </recommendedName>
</protein>
<organism evidence="3 4">
    <name type="scientific">Hevea brasiliensis</name>
    <name type="common">Para rubber tree</name>
    <name type="synonym">Siphonia brasiliensis</name>
    <dbReference type="NCBI Taxonomy" id="3981"/>
    <lineage>
        <taxon>Eukaryota</taxon>
        <taxon>Viridiplantae</taxon>
        <taxon>Streptophyta</taxon>
        <taxon>Embryophyta</taxon>
        <taxon>Tracheophyta</taxon>
        <taxon>Spermatophyta</taxon>
        <taxon>Magnoliopsida</taxon>
        <taxon>eudicotyledons</taxon>
        <taxon>Gunneridae</taxon>
        <taxon>Pentapetalae</taxon>
        <taxon>rosids</taxon>
        <taxon>fabids</taxon>
        <taxon>Malpighiales</taxon>
        <taxon>Euphorbiaceae</taxon>
        <taxon>Crotonoideae</taxon>
        <taxon>Micrandreae</taxon>
        <taxon>Hevea</taxon>
    </lineage>
</organism>
<keyword evidence="4" id="KW-1185">Reference proteome</keyword>
<dbReference type="PANTHER" id="PTHR33592">
    <property type="entry name" value="TRANSMEMBRANE PROTEIN"/>
    <property type="match status" value="1"/>
</dbReference>
<comment type="caution">
    <text evidence="3">The sequence shown here is derived from an EMBL/GenBank/DDBJ whole genome shotgun (WGS) entry which is preliminary data.</text>
</comment>
<evidence type="ECO:0008006" key="5">
    <source>
        <dbReference type="Google" id="ProtNLM"/>
    </source>
</evidence>
<dbReference type="Proteomes" id="UP001174677">
    <property type="component" value="Chromosome 4"/>
</dbReference>
<evidence type="ECO:0000313" key="3">
    <source>
        <dbReference type="EMBL" id="KAJ9182228.1"/>
    </source>
</evidence>
<name>A0ABQ9MTG1_HEVBR</name>
<evidence type="ECO:0000256" key="1">
    <source>
        <dbReference type="SAM" id="MobiDB-lite"/>
    </source>
</evidence>
<dbReference type="PANTHER" id="PTHR33592:SF10">
    <property type="entry name" value="TRANSMEMBRANE PROTEIN"/>
    <property type="match status" value="1"/>
</dbReference>
<sequence>MGFSRGSHTRILFTLFAILFTISTLQVGVAKRPLHGEQWLKKHFLHIESLQKGPVPPSASSPCTHIPGGSGHCPTVNGMDFAGRHANRSPPPPAPPSFSSSILMAANSGGIKTN</sequence>
<dbReference type="EMBL" id="JARPOI010000004">
    <property type="protein sequence ID" value="KAJ9182228.1"/>
    <property type="molecule type" value="Genomic_DNA"/>
</dbReference>
<evidence type="ECO:0000313" key="4">
    <source>
        <dbReference type="Proteomes" id="UP001174677"/>
    </source>
</evidence>
<proteinExistence type="predicted"/>
<feature type="signal peptide" evidence="2">
    <location>
        <begin position="1"/>
        <end position="30"/>
    </location>
</feature>
<gene>
    <name evidence="3" type="ORF">P3X46_006248</name>
</gene>
<keyword evidence="2" id="KW-0732">Signal</keyword>
<feature type="region of interest" description="Disordered" evidence="1">
    <location>
        <begin position="74"/>
        <end position="114"/>
    </location>
</feature>
<accession>A0ABQ9MTG1</accession>